<feature type="domain" description="Cytidyltransferase-like" evidence="8">
    <location>
        <begin position="40"/>
        <end position="175"/>
    </location>
</feature>
<dbReference type="PATRIC" id="fig|2198.3.peg.1359"/>
<keyword evidence="1 7" id="KW-0963">Cytoplasm</keyword>
<dbReference type="InterPro" id="IPR004821">
    <property type="entry name" value="Cyt_trans-like"/>
</dbReference>
<dbReference type="EMBL" id="LGHE01000175">
    <property type="protein sequence ID" value="KUL00386.1"/>
    <property type="molecule type" value="Genomic_DNA"/>
</dbReference>
<dbReference type="GO" id="GO:0004595">
    <property type="term" value="F:pantetheine-phosphate adenylyltransferase activity"/>
    <property type="evidence" value="ECO:0007669"/>
    <property type="project" value="UniProtKB-UniRule"/>
</dbReference>
<comment type="catalytic activity">
    <reaction evidence="7">
        <text>(R)-4'-phosphopantetheine + ATP + H(+) = 3'-dephospho-CoA + diphosphate</text>
        <dbReference type="Rhea" id="RHEA:19801"/>
        <dbReference type="ChEBI" id="CHEBI:15378"/>
        <dbReference type="ChEBI" id="CHEBI:30616"/>
        <dbReference type="ChEBI" id="CHEBI:33019"/>
        <dbReference type="ChEBI" id="CHEBI:57328"/>
        <dbReference type="ChEBI" id="CHEBI:61723"/>
        <dbReference type="EC" id="2.7.7.3"/>
    </reaction>
</comment>
<dbReference type="Proteomes" id="UP000054598">
    <property type="component" value="Unassembled WGS sequence"/>
</dbReference>
<keyword evidence="6 7" id="KW-0173">Coenzyme A biosynthesis</keyword>
<protein>
    <recommendedName>
        <fullName evidence="7">Phosphopantetheine adenylyltransferase</fullName>
        <ecNumber evidence="7">2.7.7.3</ecNumber>
    </recommendedName>
    <alternativeName>
        <fullName evidence="7">Dephospho-CoA pyrophosphorylase</fullName>
    </alternativeName>
    <alternativeName>
        <fullName evidence="7">Pantetheine-phosphate adenylyltransferase</fullName>
        <shortName evidence="7">PPAT</shortName>
    </alternativeName>
</protein>
<comment type="subcellular location">
    <subcellularLocation>
        <location evidence="7">Cytoplasm</location>
    </subcellularLocation>
</comment>
<dbReference type="HAMAP" id="MF_00647">
    <property type="entry name" value="PPAT_arch"/>
    <property type="match status" value="1"/>
</dbReference>
<evidence type="ECO:0000256" key="1">
    <source>
        <dbReference type="ARBA" id="ARBA00022490"/>
    </source>
</evidence>
<proteinExistence type="inferred from homology"/>
<dbReference type="SUPFAM" id="SSF52374">
    <property type="entry name" value="Nucleotidylyl transferase"/>
    <property type="match status" value="1"/>
</dbReference>
<keyword evidence="4 7" id="KW-0547">Nucleotide-binding</keyword>
<evidence type="ECO:0000313" key="9">
    <source>
        <dbReference type="EMBL" id="KUL00386.1"/>
    </source>
</evidence>
<gene>
    <name evidence="7" type="primary">coaD</name>
    <name evidence="9" type="ORF">XE10_1433</name>
</gene>
<evidence type="ECO:0000259" key="8">
    <source>
        <dbReference type="Pfam" id="PF01467"/>
    </source>
</evidence>
<keyword evidence="3 7" id="KW-0548">Nucleotidyltransferase</keyword>
<comment type="similarity">
    <text evidence="7">Belongs to the eukaryotic CoaD family.</text>
</comment>
<dbReference type="NCBIfam" id="TIGR00125">
    <property type="entry name" value="cyt_tran_rel"/>
    <property type="match status" value="1"/>
</dbReference>
<dbReference type="InterPro" id="IPR023540">
    <property type="entry name" value="PPAT_arch"/>
</dbReference>
<dbReference type="NCBIfam" id="NF001985">
    <property type="entry name" value="PRK00777.1"/>
    <property type="match status" value="1"/>
</dbReference>
<dbReference type="GO" id="GO:0005524">
    <property type="term" value="F:ATP binding"/>
    <property type="evidence" value="ECO:0007669"/>
    <property type="project" value="UniProtKB-KW"/>
</dbReference>
<dbReference type="GO" id="GO:0005737">
    <property type="term" value="C:cytoplasm"/>
    <property type="evidence" value="ECO:0007669"/>
    <property type="project" value="UniProtKB-SubCell"/>
</dbReference>
<keyword evidence="5 7" id="KW-0067">ATP-binding</keyword>
<evidence type="ECO:0000256" key="4">
    <source>
        <dbReference type="ARBA" id="ARBA00022741"/>
    </source>
</evidence>
<comment type="caution">
    <text evidence="9">The sequence shown here is derived from an EMBL/GenBank/DDBJ whole genome shotgun (WGS) entry which is preliminary data.</text>
</comment>
<evidence type="ECO:0000256" key="7">
    <source>
        <dbReference type="HAMAP-Rule" id="MF_00647"/>
    </source>
</evidence>
<evidence type="ECO:0000256" key="5">
    <source>
        <dbReference type="ARBA" id="ARBA00022840"/>
    </source>
</evidence>
<sequence>MGDCAPSVLELLPFNQPLPSHSPITIHKSPRGKRLQMKVMVGGTFDPLHAGHRKLLARSFELAGPDGEVIIGLTTDEFAGAKVHPVHSYPERLASIASFIREHGYTAAWSVEPLADRYGSALDADFDILVVSEETFPVAVEINDLRRERGQKKVDLHEISCVLAEDGRRISSTRVYRGEIDRHGRLIR</sequence>
<evidence type="ECO:0000256" key="2">
    <source>
        <dbReference type="ARBA" id="ARBA00022679"/>
    </source>
</evidence>
<dbReference type="GO" id="GO:0015937">
    <property type="term" value="P:coenzyme A biosynthetic process"/>
    <property type="evidence" value="ECO:0007669"/>
    <property type="project" value="UniProtKB-UniRule"/>
</dbReference>
<organism evidence="9 10">
    <name type="scientific">Methanoculleus marisnigri</name>
    <dbReference type="NCBI Taxonomy" id="2198"/>
    <lineage>
        <taxon>Archaea</taxon>
        <taxon>Methanobacteriati</taxon>
        <taxon>Methanobacteriota</taxon>
        <taxon>Stenosarchaea group</taxon>
        <taxon>Methanomicrobia</taxon>
        <taxon>Methanomicrobiales</taxon>
        <taxon>Methanomicrobiaceae</taxon>
        <taxon>Methanoculleus</taxon>
    </lineage>
</organism>
<dbReference type="Pfam" id="PF01467">
    <property type="entry name" value="CTP_transf_like"/>
    <property type="match status" value="1"/>
</dbReference>
<evidence type="ECO:0000256" key="6">
    <source>
        <dbReference type="ARBA" id="ARBA00022993"/>
    </source>
</evidence>
<keyword evidence="2 7" id="KW-0808">Transferase</keyword>
<dbReference type="InterPro" id="IPR014729">
    <property type="entry name" value="Rossmann-like_a/b/a_fold"/>
</dbReference>
<name>A0A101IS55_9EURY</name>
<comment type="function">
    <text evidence="7">Reversibly transfers an adenylyl group from ATP to 4'-phosphopantetheine, yielding dephospho-CoA (dPCoA) and pyrophosphate.</text>
</comment>
<evidence type="ECO:0000313" key="10">
    <source>
        <dbReference type="Proteomes" id="UP000054598"/>
    </source>
</evidence>
<dbReference type="Gene3D" id="3.40.50.620">
    <property type="entry name" value="HUPs"/>
    <property type="match status" value="1"/>
</dbReference>
<dbReference type="UniPathway" id="UPA00241"/>
<comment type="pathway">
    <text evidence="7">Cofactor biosynthesis; coenzyme A biosynthesis.</text>
</comment>
<evidence type="ECO:0000256" key="3">
    <source>
        <dbReference type="ARBA" id="ARBA00022695"/>
    </source>
</evidence>
<dbReference type="AlphaFoldDB" id="A0A101IS55"/>
<accession>A0A101IS55</accession>
<reference evidence="10" key="1">
    <citation type="journal article" date="2015" name="MBio">
        <title>Genome-Resolved Metagenomic Analysis Reveals Roles for Candidate Phyla and Other Microbial Community Members in Biogeochemical Transformations in Oil Reservoirs.</title>
        <authorList>
            <person name="Hu P."/>
            <person name="Tom L."/>
            <person name="Singh A."/>
            <person name="Thomas B.C."/>
            <person name="Baker B.J."/>
            <person name="Piceno Y.M."/>
            <person name="Andersen G.L."/>
            <person name="Banfield J.F."/>
        </authorList>
    </citation>
    <scope>NUCLEOTIDE SEQUENCE [LARGE SCALE GENOMIC DNA]</scope>
</reference>
<dbReference type="EC" id="2.7.7.3" evidence="7"/>